<dbReference type="InterPro" id="IPR003806">
    <property type="entry name" value="ATP-grasp_PylC-type"/>
</dbReference>
<evidence type="ECO:0000259" key="3">
    <source>
        <dbReference type="PROSITE" id="PS50975"/>
    </source>
</evidence>
<gene>
    <name evidence="4" type="primary">vanA</name>
    <name evidence="4" type="ORF">NCTC8081_02357</name>
</gene>
<proteinExistence type="predicted"/>
<dbReference type="Gene3D" id="3.30.1490.20">
    <property type="entry name" value="ATP-grasp fold, A domain"/>
    <property type="match status" value="1"/>
</dbReference>
<dbReference type="GO" id="GO:0160220">
    <property type="term" value="F:D-alanine-(R)-lactate ligase activity"/>
    <property type="evidence" value="ECO:0007669"/>
    <property type="project" value="UniProtKB-EC"/>
</dbReference>
<reference evidence="4 5" key="1">
    <citation type="submission" date="2018-06" db="EMBL/GenBank/DDBJ databases">
        <authorList>
            <consortium name="Pathogen Informatics"/>
            <person name="Doyle S."/>
        </authorList>
    </citation>
    <scope>NUCLEOTIDE SEQUENCE [LARGE SCALE GENOMIC DNA]</scope>
    <source>
        <strain evidence="4 5">NCTC8081</strain>
    </source>
</reference>
<evidence type="ECO:0000313" key="5">
    <source>
        <dbReference type="Proteomes" id="UP000250234"/>
    </source>
</evidence>
<name>A0A2X3E995_CLOPF</name>
<dbReference type="InterPro" id="IPR013815">
    <property type="entry name" value="ATP_grasp_subdomain_1"/>
</dbReference>
<dbReference type="SUPFAM" id="SSF56059">
    <property type="entry name" value="Glutathione synthetase ATP-binding domain-like"/>
    <property type="match status" value="1"/>
</dbReference>
<dbReference type="RefSeq" id="WP_111946092.1">
    <property type="nucleotide sequence ID" value="NZ_CATNYA010000088.1"/>
</dbReference>
<protein>
    <submittedName>
        <fullName evidence="4">Carbamoyl phosphate synthase-like protein</fullName>
        <ecNumber evidence="4">6.1.2.1</ecNumber>
    </submittedName>
</protein>
<dbReference type="NCBIfam" id="NF009406">
    <property type="entry name" value="PRK12767.1-5"/>
    <property type="match status" value="1"/>
</dbReference>
<sequence length="318" mass="36716">MNILITSCGRRTQLIKYFKNEFKGIGNVVVTDCDELAPALYFADKFYITSRINNKNYIDNLIEICKKEEIKGIMSLIDPELSLLAKNKEKFEEIGVELIGSDYETTELCFDKYEFFKFLNKNNFKCAKTYISLNKFKEDYEIGRIKFPVFIKPRNGSASLGINKVNSMEYLELIYKIFPDMIIQEFIKGQEYGVDCYIDLTSNEVISIFAKKKIRMRAGETDKAISIKDKKLFNIILKLVKKLNLKGAVDIDIFENNGEWVISEINPRFGGGHLLAYECNENYPSFIINNLSGKKNVPCIGNYKEGKYMLKHDTLLIK</sequence>
<dbReference type="EMBL" id="UAWO01000002">
    <property type="protein sequence ID" value="SQC08429.1"/>
    <property type="molecule type" value="Genomic_DNA"/>
</dbReference>
<dbReference type="Pfam" id="PF02655">
    <property type="entry name" value="ATP-grasp_3"/>
    <property type="match status" value="1"/>
</dbReference>
<dbReference type="InterPro" id="IPR048764">
    <property type="entry name" value="PylC_N"/>
</dbReference>
<dbReference type="Gene3D" id="3.40.50.20">
    <property type="match status" value="1"/>
</dbReference>
<dbReference type="PANTHER" id="PTHR23132">
    <property type="entry name" value="D-ALANINE--D-ALANINE LIGASE"/>
    <property type="match status" value="1"/>
</dbReference>
<dbReference type="Proteomes" id="UP000250234">
    <property type="component" value="Unassembled WGS sequence"/>
</dbReference>
<dbReference type="GO" id="GO:0005524">
    <property type="term" value="F:ATP binding"/>
    <property type="evidence" value="ECO:0007669"/>
    <property type="project" value="UniProtKB-UniRule"/>
</dbReference>
<keyword evidence="1" id="KW-0479">Metal-binding</keyword>
<dbReference type="PROSITE" id="PS50975">
    <property type="entry name" value="ATP_GRASP"/>
    <property type="match status" value="1"/>
</dbReference>
<dbReference type="InterPro" id="IPR011761">
    <property type="entry name" value="ATP-grasp"/>
</dbReference>
<dbReference type="Gene3D" id="3.30.470.20">
    <property type="entry name" value="ATP-grasp fold, B domain"/>
    <property type="match status" value="1"/>
</dbReference>
<dbReference type="GO" id="GO:0046872">
    <property type="term" value="F:metal ion binding"/>
    <property type="evidence" value="ECO:0007669"/>
    <property type="project" value="UniProtKB-KW"/>
</dbReference>
<dbReference type="Pfam" id="PF21360">
    <property type="entry name" value="PylC-like_N"/>
    <property type="match status" value="1"/>
</dbReference>
<accession>A0A2X3E995</accession>
<evidence type="ECO:0000256" key="1">
    <source>
        <dbReference type="ARBA" id="ARBA00022723"/>
    </source>
</evidence>
<evidence type="ECO:0000313" key="4">
    <source>
        <dbReference type="EMBL" id="SQC08429.1"/>
    </source>
</evidence>
<dbReference type="PANTHER" id="PTHR23132:SF14">
    <property type="entry name" value="ATP-GRASP DOMAIN-CONTAINING PROTEIN"/>
    <property type="match status" value="1"/>
</dbReference>
<evidence type="ECO:0000256" key="2">
    <source>
        <dbReference type="PROSITE-ProRule" id="PRU00409"/>
    </source>
</evidence>
<dbReference type="GO" id="GO:0008716">
    <property type="term" value="F:D-alanine-D-alanine ligase activity"/>
    <property type="evidence" value="ECO:0007669"/>
    <property type="project" value="TreeGrafter"/>
</dbReference>
<keyword evidence="2" id="KW-0067">ATP-binding</keyword>
<keyword evidence="2" id="KW-0547">Nucleotide-binding</keyword>
<feature type="domain" description="ATP-grasp" evidence="3">
    <location>
        <begin position="116"/>
        <end position="292"/>
    </location>
</feature>
<keyword evidence="4" id="KW-0436">Ligase</keyword>
<dbReference type="AlphaFoldDB" id="A0A2X3E995"/>
<dbReference type="EC" id="6.1.2.1" evidence="4"/>
<organism evidence="4 5">
    <name type="scientific">Clostridium perfringens</name>
    <dbReference type="NCBI Taxonomy" id="1502"/>
    <lineage>
        <taxon>Bacteria</taxon>
        <taxon>Bacillati</taxon>
        <taxon>Bacillota</taxon>
        <taxon>Clostridia</taxon>
        <taxon>Eubacteriales</taxon>
        <taxon>Clostridiaceae</taxon>
        <taxon>Clostridium</taxon>
    </lineage>
</organism>